<accession>A0A2T2ZS05</accession>
<keyword evidence="2" id="KW-1185">Reference proteome</keyword>
<dbReference type="Gene3D" id="3.40.50.1820">
    <property type="entry name" value="alpha/beta hydrolase"/>
    <property type="match status" value="1"/>
</dbReference>
<organism evidence="1 2">
    <name type="scientific">Coniella lustricola</name>
    <dbReference type="NCBI Taxonomy" id="2025994"/>
    <lineage>
        <taxon>Eukaryota</taxon>
        <taxon>Fungi</taxon>
        <taxon>Dikarya</taxon>
        <taxon>Ascomycota</taxon>
        <taxon>Pezizomycotina</taxon>
        <taxon>Sordariomycetes</taxon>
        <taxon>Sordariomycetidae</taxon>
        <taxon>Diaporthales</taxon>
        <taxon>Schizoparmaceae</taxon>
        <taxon>Coniella</taxon>
    </lineage>
</organism>
<protein>
    <recommendedName>
        <fullName evidence="3">Carboxylesterase type B domain-containing protein</fullName>
    </recommendedName>
</protein>
<dbReference type="InterPro" id="IPR029058">
    <property type="entry name" value="AB_hydrolase_fold"/>
</dbReference>
<dbReference type="AlphaFoldDB" id="A0A2T2ZS05"/>
<dbReference type="OrthoDB" id="408631at2759"/>
<evidence type="ECO:0000313" key="2">
    <source>
        <dbReference type="Proteomes" id="UP000241462"/>
    </source>
</evidence>
<evidence type="ECO:0008006" key="3">
    <source>
        <dbReference type="Google" id="ProtNLM"/>
    </source>
</evidence>
<gene>
    <name evidence="1" type="ORF">BD289DRAFT_487392</name>
</gene>
<dbReference type="Proteomes" id="UP000241462">
    <property type="component" value="Unassembled WGS sequence"/>
</dbReference>
<feature type="non-terminal residue" evidence="1">
    <location>
        <position position="1"/>
    </location>
</feature>
<dbReference type="InParanoid" id="A0A2T2ZS05"/>
<proteinExistence type="predicted"/>
<reference evidence="1 2" key="1">
    <citation type="journal article" date="2018" name="Mycol. Prog.">
        <title>Coniella lustricola, a new species from submerged detritus.</title>
        <authorList>
            <person name="Raudabaugh D.B."/>
            <person name="Iturriaga T."/>
            <person name="Carver A."/>
            <person name="Mondo S."/>
            <person name="Pangilinan J."/>
            <person name="Lipzen A."/>
            <person name="He G."/>
            <person name="Amirebrahimi M."/>
            <person name="Grigoriev I.V."/>
            <person name="Miller A.N."/>
        </authorList>
    </citation>
    <scope>NUCLEOTIDE SEQUENCE [LARGE SCALE GENOMIC DNA]</scope>
    <source>
        <strain evidence="1 2">B22-T-1</strain>
    </source>
</reference>
<dbReference type="STRING" id="2025994.A0A2T2ZS05"/>
<dbReference type="EMBL" id="KZ678864">
    <property type="protein sequence ID" value="PSR74471.1"/>
    <property type="molecule type" value="Genomic_DNA"/>
</dbReference>
<sequence length="89" mass="9452">TFFDGDTSSLDDGVAVNAALAYALQDYIVGFVQTGNPNKSPAGPALGFPMYGSNSTVVKFSSSGLQLAQDDMDNDRCPWWQQAMAKGLI</sequence>
<dbReference type="SUPFAM" id="SSF53474">
    <property type="entry name" value="alpha/beta-Hydrolases"/>
    <property type="match status" value="1"/>
</dbReference>
<name>A0A2T2ZS05_9PEZI</name>
<evidence type="ECO:0000313" key="1">
    <source>
        <dbReference type="EMBL" id="PSR74471.1"/>
    </source>
</evidence>